<feature type="domain" description="Major facilitator superfamily (MFS) profile" evidence="6">
    <location>
        <begin position="1"/>
        <end position="133"/>
    </location>
</feature>
<reference evidence="7 8" key="1">
    <citation type="submission" date="2021-01" db="EMBL/GenBank/DDBJ databases">
        <title>Whole genome shotgun sequence of Actinoplanes durhamensis NBRC 14914.</title>
        <authorList>
            <person name="Komaki H."/>
            <person name="Tamura T."/>
        </authorList>
    </citation>
    <scope>NUCLEOTIDE SEQUENCE [LARGE SCALE GENOMIC DNA]</scope>
    <source>
        <strain evidence="7 8">NBRC 14914</strain>
    </source>
</reference>
<sequence>MVAVGGLTSLAAFPLIGRLSDRSTSRLGRRRPFLLAAAVLIAAGSVLTLSCIVVSTGSVAAMVATSAIVPDQFEPARRGTPSSMVGPGSPIGAVLGLFLAQLVQEHLAAMILLPAGVAVVALLLLTFVLKDRRLSPQERPAFVLRESLGTFWVNPRRYPSFGLAWASRLFIFFGVAAVNAYQAFYLIDVQHVDQATVGTTIFLATQNFVVLFAAAAIAAVVSALFILPIRGVR</sequence>
<keyword evidence="3 5" id="KW-1133">Transmembrane helix</keyword>
<dbReference type="SUPFAM" id="SSF103473">
    <property type="entry name" value="MFS general substrate transporter"/>
    <property type="match status" value="1"/>
</dbReference>
<gene>
    <name evidence="7" type="ORF">Adu01nite_42990</name>
</gene>
<keyword evidence="2 5" id="KW-0812">Transmembrane</keyword>
<name>A0ABQ3YZI1_9ACTN</name>
<dbReference type="Pfam" id="PF07690">
    <property type="entry name" value="MFS_1"/>
    <property type="match status" value="1"/>
</dbReference>
<organism evidence="7 8">
    <name type="scientific">Paractinoplanes durhamensis</name>
    <dbReference type="NCBI Taxonomy" id="113563"/>
    <lineage>
        <taxon>Bacteria</taxon>
        <taxon>Bacillati</taxon>
        <taxon>Actinomycetota</taxon>
        <taxon>Actinomycetes</taxon>
        <taxon>Micromonosporales</taxon>
        <taxon>Micromonosporaceae</taxon>
        <taxon>Paractinoplanes</taxon>
    </lineage>
</organism>
<evidence type="ECO:0000256" key="2">
    <source>
        <dbReference type="ARBA" id="ARBA00022692"/>
    </source>
</evidence>
<dbReference type="EMBL" id="BOML01000034">
    <property type="protein sequence ID" value="GIE02949.1"/>
    <property type="molecule type" value="Genomic_DNA"/>
</dbReference>
<dbReference type="InterPro" id="IPR011701">
    <property type="entry name" value="MFS"/>
</dbReference>
<comment type="subcellular location">
    <subcellularLocation>
        <location evidence="1">Cell membrane</location>
        <topology evidence="1">Multi-pass membrane protein</topology>
    </subcellularLocation>
</comment>
<dbReference type="PANTHER" id="PTHR23528:SF1">
    <property type="entry name" value="MAJOR FACILITATOR SUPERFAMILY (MFS) PROFILE DOMAIN-CONTAINING PROTEIN"/>
    <property type="match status" value="1"/>
</dbReference>
<evidence type="ECO:0000259" key="6">
    <source>
        <dbReference type="PROSITE" id="PS50850"/>
    </source>
</evidence>
<feature type="transmembrane region" description="Helical" evidence="5">
    <location>
        <begin position="207"/>
        <end position="227"/>
    </location>
</feature>
<evidence type="ECO:0000256" key="1">
    <source>
        <dbReference type="ARBA" id="ARBA00004651"/>
    </source>
</evidence>
<evidence type="ECO:0000313" key="7">
    <source>
        <dbReference type="EMBL" id="GIE02949.1"/>
    </source>
</evidence>
<evidence type="ECO:0000256" key="4">
    <source>
        <dbReference type="ARBA" id="ARBA00023136"/>
    </source>
</evidence>
<dbReference type="PROSITE" id="PS50850">
    <property type="entry name" value="MFS"/>
    <property type="match status" value="1"/>
</dbReference>
<feature type="transmembrane region" description="Helical" evidence="5">
    <location>
        <begin position="109"/>
        <end position="129"/>
    </location>
</feature>
<comment type="caution">
    <text evidence="7">The sequence shown here is derived from an EMBL/GenBank/DDBJ whole genome shotgun (WGS) entry which is preliminary data.</text>
</comment>
<dbReference type="InterPro" id="IPR020846">
    <property type="entry name" value="MFS_dom"/>
</dbReference>
<dbReference type="Proteomes" id="UP000637628">
    <property type="component" value="Unassembled WGS sequence"/>
</dbReference>
<evidence type="ECO:0000256" key="3">
    <source>
        <dbReference type="ARBA" id="ARBA00022989"/>
    </source>
</evidence>
<protein>
    <recommendedName>
        <fullName evidence="6">Major facilitator superfamily (MFS) profile domain-containing protein</fullName>
    </recommendedName>
</protein>
<dbReference type="PANTHER" id="PTHR23528">
    <property type="match status" value="1"/>
</dbReference>
<dbReference type="InterPro" id="IPR036259">
    <property type="entry name" value="MFS_trans_sf"/>
</dbReference>
<keyword evidence="4 5" id="KW-0472">Membrane</keyword>
<accession>A0ABQ3YZI1</accession>
<proteinExistence type="predicted"/>
<feature type="transmembrane region" description="Helical" evidence="5">
    <location>
        <begin position="33"/>
        <end position="63"/>
    </location>
</feature>
<feature type="transmembrane region" description="Helical" evidence="5">
    <location>
        <begin position="165"/>
        <end position="187"/>
    </location>
</feature>
<keyword evidence="8" id="KW-1185">Reference proteome</keyword>
<evidence type="ECO:0000256" key="5">
    <source>
        <dbReference type="SAM" id="Phobius"/>
    </source>
</evidence>
<evidence type="ECO:0000313" key="8">
    <source>
        <dbReference type="Proteomes" id="UP000637628"/>
    </source>
</evidence>
<dbReference type="Gene3D" id="1.20.1250.20">
    <property type="entry name" value="MFS general substrate transporter like domains"/>
    <property type="match status" value="1"/>
</dbReference>